<keyword evidence="9" id="KW-0028">Amino-acid biosynthesis</keyword>
<dbReference type="PROSITE" id="PS00670">
    <property type="entry name" value="D_2_HYDROXYACID_DH_2"/>
    <property type="match status" value="1"/>
</dbReference>
<dbReference type="PROSITE" id="PS51671">
    <property type="entry name" value="ACT"/>
    <property type="match status" value="1"/>
</dbReference>
<comment type="function">
    <text evidence="1">Catalyzes the reversible oxidation of 3-phospho-D-glycerate to 3-phosphonooxypyruvate, the first step of the phosphorylated L-serine biosynthesis pathway. Also catalyzes the reversible oxidation of 2-hydroxyglutarate to 2-oxoglutarate.</text>
</comment>
<dbReference type="InterPro" id="IPR029753">
    <property type="entry name" value="D-isomer_DH_CS"/>
</dbReference>
<dbReference type="InterPro" id="IPR045626">
    <property type="entry name" value="PGDH_ASB_dom"/>
</dbReference>
<dbReference type="Gene3D" id="3.40.50.720">
    <property type="entry name" value="NAD(P)-binding Rossmann-like Domain"/>
    <property type="match status" value="2"/>
</dbReference>
<dbReference type="CDD" id="cd12173">
    <property type="entry name" value="PGDH_4"/>
    <property type="match status" value="1"/>
</dbReference>
<sequence>MFKVLVTDHISSKGLDILNSDPEIDLDYQPEIRWEELLEIIEEYHAIITRSRTPVTEELLERAKNLKVVGRAGVGVDNVDLEACSRRGILVVNAPGANTIGAAELTIAHLYTVLRKLHLAHESMMRGEWNRKKFMGEELDGKIVGIIGLGNVGSQVAIRCKASGATVIAYDPYIPREKGDRLGVELVDTLDELIKRSDIISLHCPLTEETRGMIGAREFEMMKDGVYFINCARGGIVDEDAMYEYMKKGKFAGIGLDVFGKEPPDDRIRRIFEFPNISLSPHIGANTYESQDKVAVKIAQQVIAALKGQFVEAAVNAPFTVTEGFENIKAFLLLAERLGSFLTQYAGGNFKELNVEVRGSIAEHIKPITAYLLKGFLQPILDRPVNIINAPFLAKERGINIIESAREEGLVFKDFIKITATQNGKEHVVGGTAFYGQIPKIMLVDGYWIDIDPEGVILMFENKDVPGVIAKIGEILARHNINIAGFRLGRLEKGKIALGALQLDEKVNEAILEEIQDIPEIIKAKQIIL</sequence>
<dbReference type="Pfam" id="PF01842">
    <property type="entry name" value="ACT"/>
    <property type="match status" value="1"/>
</dbReference>
<dbReference type="FunFam" id="3.40.50.720:FF:000021">
    <property type="entry name" value="D-3-phosphoglycerate dehydrogenase"/>
    <property type="match status" value="1"/>
</dbReference>
<comment type="pathway">
    <text evidence="2 9">Amino-acid biosynthesis; L-serine biosynthesis; L-serine from 3-phospho-D-glycerate: step 1/3.</text>
</comment>
<dbReference type="InterPro" id="IPR006139">
    <property type="entry name" value="D-isomer_2_OHA_DH_cat_dom"/>
</dbReference>
<proteinExistence type="inferred from homology"/>
<evidence type="ECO:0000256" key="6">
    <source>
        <dbReference type="ARBA" id="ARBA00023027"/>
    </source>
</evidence>
<dbReference type="RefSeq" id="WP_097001030.1">
    <property type="nucleotide sequence ID" value="NZ_OBEI01000011.1"/>
</dbReference>
<evidence type="ECO:0000313" key="11">
    <source>
        <dbReference type="EMBL" id="SNZ10536.1"/>
    </source>
</evidence>
<feature type="domain" description="ACT" evidence="10">
    <location>
        <begin position="457"/>
        <end position="529"/>
    </location>
</feature>
<dbReference type="SUPFAM" id="SSF143548">
    <property type="entry name" value="Serine metabolism enzymes domain"/>
    <property type="match status" value="1"/>
</dbReference>
<evidence type="ECO:0000256" key="3">
    <source>
        <dbReference type="ARBA" id="ARBA00005854"/>
    </source>
</evidence>
<dbReference type="Pfam" id="PF00389">
    <property type="entry name" value="2-Hacid_dh"/>
    <property type="match status" value="1"/>
</dbReference>
<dbReference type="PANTHER" id="PTHR42938">
    <property type="entry name" value="FORMATE DEHYDROGENASE 1"/>
    <property type="match status" value="1"/>
</dbReference>
<comment type="catalytic activity">
    <reaction evidence="8 9">
        <text>(2R)-3-phosphoglycerate + NAD(+) = 3-phosphooxypyruvate + NADH + H(+)</text>
        <dbReference type="Rhea" id="RHEA:12641"/>
        <dbReference type="ChEBI" id="CHEBI:15378"/>
        <dbReference type="ChEBI" id="CHEBI:18110"/>
        <dbReference type="ChEBI" id="CHEBI:57540"/>
        <dbReference type="ChEBI" id="CHEBI:57945"/>
        <dbReference type="ChEBI" id="CHEBI:58272"/>
        <dbReference type="EC" id="1.1.1.95"/>
    </reaction>
</comment>
<comment type="catalytic activity">
    <reaction evidence="7">
        <text>(R)-2-hydroxyglutarate + NAD(+) = 2-oxoglutarate + NADH + H(+)</text>
        <dbReference type="Rhea" id="RHEA:49612"/>
        <dbReference type="ChEBI" id="CHEBI:15378"/>
        <dbReference type="ChEBI" id="CHEBI:15801"/>
        <dbReference type="ChEBI" id="CHEBI:16810"/>
        <dbReference type="ChEBI" id="CHEBI:57540"/>
        <dbReference type="ChEBI" id="CHEBI:57945"/>
        <dbReference type="EC" id="1.1.1.399"/>
    </reaction>
</comment>
<accession>A0A285NRQ9</accession>
<dbReference type="InterPro" id="IPR002912">
    <property type="entry name" value="ACT_dom"/>
</dbReference>
<evidence type="ECO:0000256" key="2">
    <source>
        <dbReference type="ARBA" id="ARBA00005216"/>
    </source>
</evidence>
<dbReference type="InterPro" id="IPR036291">
    <property type="entry name" value="NAD(P)-bd_dom_sf"/>
</dbReference>
<dbReference type="InterPro" id="IPR006140">
    <property type="entry name" value="D-isomer_DH_NAD-bd"/>
</dbReference>
<dbReference type="FunFam" id="3.30.1330.90:FF:000003">
    <property type="entry name" value="D-3-phosphoglycerate dehydrogenase"/>
    <property type="match status" value="1"/>
</dbReference>
<dbReference type="Proteomes" id="UP000219036">
    <property type="component" value="Unassembled WGS sequence"/>
</dbReference>
<keyword evidence="9" id="KW-0718">Serine biosynthesis</keyword>
<keyword evidence="6 9" id="KW-0520">NAD</keyword>
<dbReference type="UniPathway" id="UPA00135">
    <property type="reaction ID" value="UER00196"/>
</dbReference>
<dbReference type="Pfam" id="PF02826">
    <property type="entry name" value="2-Hacid_dh_C"/>
    <property type="match status" value="1"/>
</dbReference>
<dbReference type="EMBL" id="OBEI01000011">
    <property type="protein sequence ID" value="SNZ10536.1"/>
    <property type="molecule type" value="Genomic_DNA"/>
</dbReference>
<dbReference type="SUPFAM" id="SSF51735">
    <property type="entry name" value="NAD(P)-binding Rossmann-fold domains"/>
    <property type="match status" value="1"/>
</dbReference>
<dbReference type="NCBIfam" id="TIGR01327">
    <property type="entry name" value="PGDH"/>
    <property type="match status" value="1"/>
</dbReference>
<protein>
    <recommendedName>
        <fullName evidence="4 9">D-3-phosphoglycerate dehydrogenase</fullName>
        <ecNumber evidence="9">1.1.1.95</ecNumber>
    </recommendedName>
</protein>
<evidence type="ECO:0000256" key="4">
    <source>
        <dbReference type="ARBA" id="ARBA00021582"/>
    </source>
</evidence>
<dbReference type="SUPFAM" id="SSF52283">
    <property type="entry name" value="Formate/glycerate dehydrogenase catalytic domain-like"/>
    <property type="match status" value="1"/>
</dbReference>
<reference evidence="12" key="1">
    <citation type="submission" date="2017-09" db="EMBL/GenBank/DDBJ databases">
        <authorList>
            <person name="Varghese N."/>
            <person name="Submissions S."/>
        </authorList>
    </citation>
    <scope>NUCLEOTIDE SEQUENCE [LARGE SCALE GENOMIC DNA]</scope>
    <source>
        <strain evidence="12">DSM 15103</strain>
    </source>
</reference>
<keyword evidence="12" id="KW-1185">Reference proteome</keyword>
<dbReference type="PROSITE" id="PS00065">
    <property type="entry name" value="D_2_HYDROXYACID_DH_1"/>
    <property type="match status" value="1"/>
</dbReference>
<dbReference type="GO" id="GO:0006564">
    <property type="term" value="P:L-serine biosynthetic process"/>
    <property type="evidence" value="ECO:0007669"/>
    <property type="project" value="UniProtKB-UniRule"/>
</dbReference>
<comment type="similarity">
    <text evidence="3 9">Belongs to the D-isomer specific 2-hydroxyacid dehydrogenase family.</text>
</comment>
<name>A0A285NRQ9_9AQUI</name>
<evidence type="ECO:0000259" key="10">
    <source>
        <dbReference type="PROSITE" id="PS51671"/>
    </source>
</evidence>
<dbReference type="AlphaFoldDB" id="A0A285NRQ9"/>
<keyword evidence="5 9" id="KW-0560">Oxidoreductase</keyword>
<dbReference type="CDD" id="cd04879">
    <property type="entry name" value="ACT_3PGDH-like"/>
    <property type="match status" value="1"/>
</dbReference>
<dbReference type="FunFam" id="3.30.70.260:FF:000008">
    <property type="entry name" value="D-3-phosphoglycerate dehydrogenase, chloroplastic"/>
    <property type="match status" value="1"/>
</dbReference>
<dbReference type="InterPro" id="IPR029752">
    <property type="entry name" value="D-isomer_DH_CS1"/>
</dbReference>
<evidence type="ECO:0000256" key="9">
    <source>
        <dbReference type="RuleBase" id="RU363003"/>
    </source>
</evidence>
<evidence type="ECO:0000256" key="5">
    <source>
        <dbReference type="ARBA" id="ARBA00023002"/>
    </source>
</evidence>
<evidence type="ECO:0000313" key="12">
    <source>
        <dbReference type="Proteomes" id="UP000219036"/>
    </source>
</evidence>
<dbReference type="PANTHER" id="PTHR42938:SF47">
    <property type="entry name" value="HYDROXYPYRUVATE REDUCTASE"/>
    <property type="match status" value="1"/>
</dbReference>
<evidence type="ECO:0000256" key="8">
    <source>
        <dbReference type="ARBA" id="ARBA00048731"/>
    </source>
</evidence>
<dbReference type="Gene3D" id="3.30.1330.90">
    <property type="entry name" value="D-3-phosphoglycerate dehydrogenase, domain 3"/>
    <property type="match status" value="1"/>
</dbReference>
<evidence type="ECO:0000256" key="7">
    <source>
        <dbReference type="ARBA" id="ARBA00048126"/>
    </source>
</evidence>
<organism evidence="11 12">
    <name type="scientific">Persephonella hydrogeniphila</name>
    <dbReference type="NCBI Taxonomy" id="198703"/>
    <lineage>
        <taxon>Bacteria</taxon>
        <taxon>Pseudomonadati</taxon>
        <taxon>Aquificota</taxon>
        <taxon>Aquificia</taxon>
        <taxon>Aquificales</taxon>
        <taxon>Hydrogenothermaceae</taxon>
        <taxon>Persephonella</taxon>
    </lineage>
</organism>
<dbReference type="GO" id="GO:0004617">
    <property type="term" value="F:phosphoglycerate dehydrogenase activity"/>
    <property type="evidence" value="ECO:0007669"/>
    <property type="project" value="UniProtKB-UniRule"/>
</dbReference>
<dbReference type="Pfam" id="PF19304">
    <property type="entry name" value="PGDH_inter"/>
    <property type="match status" value="1"/>
</dbReference>
<dbReference type="GO" id="GO:0051287">
    <property type="term" value="F:NAD binding"/>
    <property type="evidence" value="ECO:0007669"/>
    <property type="project" value="UniProtKB-UniRule"/>
</dbReference>
<evidence type="ECO:0000256" key="1">
    <source>
        <dbReference type="ARBA" id="ARBA00003800"/>
    </source>
</evidence>
<dbReference type="InterPro" id="IPR045865">
    <property type="entry name" value="ACT-like_dom_sf"/>
</dbReference>
<dbReference type="SUPFAM" id="SSF55021">
    <property type="entry name" value="ACT-like"/>
    <property type="match status" value="1"/>
</dbReference>
<dbReference type="PROSITE" id="PS00671">
    <property type="entry name" value="D_2_HYDROXYACID_DH_3"/>
    <property type="match status" value="1"/>
</dbReference>
<dbReference type="Gene3D" id="3.30.70.260">
    <property type="match status" value="1"/>
</dbReference>
<dbReference type="InterPro" id="IPR006236">
    <property type="entry name" value="PGDH"/>
</dbReference>
<gene>
    <name evidence="11" type="ORF">SAMN06265182_1876</name>
</gene>
<dbReference type="EC" id="1.1.1.95" evidence="9"/>
<dbReference type="OrthoDB" id="9805416at2"/>
<dbReference type="InterPro" id="IPR029009">
    <property type="entry name" value="ASB_dom_sf"/>
</dbReference>